<evidence type="ECO:0000313" key="4">
    <source>
        <dbReference type="Proteomes" id="UP000711614"/>
    </source>
</evidence>
<evidence type="ECO:0000256" key="1">
    <source>
        <dbReference type="SAM" id="MobiDB-lite"/>
    </source>
</evidence>
<dbReference type="InterPro" id="IPR002121">
    <property type="entry name" value="HRDC_dom"/>
</dbReference>
<dbReference type="PANTHER" id="PTHR47649">
    <property type="entry name" value="RIBONUCLEASE D"/>
    <property type="match status" value="1"/>
</dbReference>
<organism evidence="3 4">
    <name type="scientific">Arthrobacter stackebrandtii</name>
    <dbReference type="NCBI Taxonomy" id="272161"/>
    <lineage>
        <taxon>Bacteria</taxon>
        <taxon>Bacillati</taxon>
        <taxon>Actinomycetota</taxon>
        <taxon>Actinomycetes</taxon>
        <taxon>Micrococcales</taxon>
        <taxon>Micrococcaceae</taxon>
        <taxon>Arthrobacter</taxon>
    </lineage>
</organism>
<dbReference type="InterPro" id="IPR041605">
    <property type="entry name" value="Exo_C"/>
</dbReference>
<feature type="region of interest" description="Disordered" evidence="1">
    <location>
        <begin position="449"/>
        <end position="468"/>
    </location>
</feature>
<protein>
    <submittedName>
        <fullName evidence="3">Ribonuclease D</fullName>
        <ecNumber evidence="3">3.1.13.5</ecNumber>
    </submittedName>
</protein>
<dbReference type="InterPro" id="IPR010997">
    <property type="entry name" value="HRDC-like_sf"/>
</dbReference>
<dbReference type="EC" id="3.1.13.5" evidence="3"/>
<dbReference type="InterPro" id="IPR051086">
    <property type="entry name" value="RNase_D-like"/>
</dbReference>
<reference evidence="3 4" key="1">
    <citation type="submission" date="2021-03" db="EMBL/GenBank/DDBJ databases">
        <title>Sequencing the genomes of 1000 actinobacteria strains.</title>
        <authorList>
            <person name="Klenk H.-P."/>
        </authorList>
    </citation>
    <scope>NUCLEOTIDE SEQUENCE [LARGE SCALE GENOMIC DNA]</scope>
    <source>
        <strain evidence="3 4">DSM 16005</strain>
    </source>
</reference>
<gene>
    <name evidence="3" type="ORF">JOF48_003692</name>
</gene>
<dbReference type="SMART" id="SM00341">
    <property type="entry name" value="HRDC"/>
    <property type="match status" value="1"/>
</dbReference>
<dbReference type="Proteomes" id="UP000711614">
    <property type="component" value="Unassembled WGS sequence"/>
</dbReference>
<proteinExistence type="predicted"/>
<dbReference type="Pfam" id="PF00570">
    <property type="entry name" value="HRDC"/>
    <property type="match status" value="1"/>
</dbReference>
<dbReference type="InterPro" id="IPR044876">
    <property type="entry name" value="HRDC_dom_sf"/>
</dbReference>
<dbReference type="Gene3D" id="3.30.420.10">
    <property type="entry name" value="Ribonuclease H-like superfamily/Ribonuclease H"/>
    <property type="match status" value="1"/>
</dbReference>
<dbReference type="PROSITE" id="PS50967">
    <property type="entry name" value="HRDC"/>
    <property type="match status" value="1"/>
</dbReference>
<dbReference type="InterPro" id="IPR002562">
    <property type="entry name" value="3'-5'_exonuclease_dom"/>
</dbReference>
<dbReference type="SUPFAM" id="SSF53098">
    <property type="entry name" value="Ribonuclease H-like"/>
    <property type="match status" value="1"/>
</dbReference>
<evidence type="ECO:0000259" key="2">
    <source>
        <dbReference type="PROSITE" id="PS50967"/>
    </source>
</evidence>
<dbReference type="EMBL" id="JAGIOI010000001">
    <property type="protein sequence ID" value="MBP2414893.1"/>
    <property type="molecule type" value="Genomic_DNA"/>
</dbReference>
<dbReference type="Pfam" id="PF18305">
    <property type="entry name" value="DNA_pol_A_exoN"/>
    <property type="match status" value="1"/>
</dbReference>
<name>A0ABS4Z1H8_9MICC</name>
<sequence length="468" mass="50416">MTNPQASAHSRARAKMSATHTGHAAKDRTGGTATEVAPEPLTSVLIDGVQVELGELPDLVDLDMPRDGIPAVVDTDPALRRCAAALAAGHGPAAVDTERASGFRYGQRAMLVQIRRDGAGTWLIDPEAFPDLKIIDQALDGVEWILHAASQDLPCLAGVGMWPDRLFDTELAARIAGLPRVGLGAVVESLLGYHLAKEHSAADWSTRPLPEPWLRYAALDVEVLVDLEEELLALLEDSGKLEYARQEFAHLVDSGVPAPRVDPWRRTSGSHTIRNRVQLAAVRDLWQTREKLAEHRDIAPGRLIPDSAIIAAAKGMPTTVPALLALPGFHGRSAKRDAPKWLHAIQTAKNTTDLPPLQLANNAPPPPRVWAERDPAAAARMATARPRLAALSEELNIPAENILTPDHLRRICWRPPAEPTEAAVSAALAELGARPWQIGLTAALLADSIANPDPLEPRKPRHDGDSPA</sequence>
<dbReference type="GO" id="GO:0033890">
    <property type="term" value="F:ribonuclease D activity"/>
    <property type="evidence" value="ECO:0007669"/>
    <property type="project" value="UniProtKB-EC"/>
</dbReference>
<dbReference type="InterPro" id="IPR036397">
    <property type="entry name" value="RNaseH_sf"/>
</dbReference>
<dbReference type="CDD" id="cd06142">
    <property type="entry name" value="RNaseD_exo"/>
    <property type="match status" value="1"/>
</dbReference>
<comment type="caution">
    <text evidence="3">The sequence shown here is derived from an EMBL/GenBank/DDBJ whole genome shotgun (WGS) entry which is preliminary data.</text>
</comment>
<accession>A0ABS4Z1H8</accession>
<dbReference type="PANTHER" id="PTHR47649:SF1">
    <property type="entry name" value="RIBONUCLEASE D"/>
    <property type="match status" value="1"/>
</dbReference>
<dbReference type="InterPro" id="IPR012337">
    <property type="entry name" value="RNaseH-like_sf"/>
</dbReference>
<feature type="domain" description="HRDC" evidence="2">
    <location>
        <begin position="275"/>
        <end position="355"/>
    </location>
</feature>
<dbReference type="SUPFAM" id="SSF47819">
    <property type="entry name" value="HRDC-like"/>
    <property type="match status" value="1"/>
</dbReference>
<dbReference type="Gene3D" id="1.10.150.80">
    <property type="entry name" value="HRDC domain"/>
    <property type="match status" value="2"/>
</dbReference>
<keyword evidence="3" id="KW-0378">Hydrolase</keyword>
<dbReference type="Pfam" id="PF01612">
    <property type="entry name" value="DNA_pol_A_exo1"/>
    <property type="match status" value="1"/>
</dbReference>
<feature type="compositionally biased region" description="Basic and acidic residues" evidence="1">
    <location>
        <begin position="455"/>
        <end position="468"/>
    </location>
</feature>
<evidence type="ECO:0000313" key="3">
    <source>
        <dbReference type="EMBL" id="MBP2414893.1"/>
    </source>
</evidence>
<dbReference type="SMART" id="SM00474">
    <property type="entry name" value="35EXOc"/>
    <property type="match status" value="1"/>
</dbReference>
<feature type="region of interest" description="Disordered" evidence="1">
    <location>
        <begin position="1"/>
        <end position="35"/>
    </location>
</feature>
<keyword evidence="4" id="KW-1185">Reference proteome</keyword>